<dbReference type="CDD" id="cd06602">
    <property type="entry name" value="GH31_MGAM_SI_GAA"/>
    <property type="match status" value="1"/>
</dbReference>
<dbReference type="InterPro" id="IPR000322">
    <property type="entry name" value="Glyco_hydro_31_TIM"/>
</dbReference>
<dbReference type="Gene3D" id="2.60.40.1180">
    <property type="entry name" value="Golgi alpha-mannosidase II"/>
    <property type="match status" value="2"/>
</dbReference>
<dbReference type="InterPro" id="IPR048395">
    <property type="entry name" value="Glyco_hydro_31_C"/>
</dbReference>
<evidence type="ECO:0000313" key="13">
    <source>
        <dbReference type="RefSeq" id="XP_022103476.1"/>
    </source>
</evidence>
<dbReference type="OrthoDB" id="5839090at2759"/>
<dbReference type="PANTHER" id="PTHR22762:SF131">
    <property type="entry name" value="GLYCOSIDE HYDROLASE FAMILY 31 N-TERMINAL DOMAIN-CONTAINING PROTEIN"/>
    <property type="match status" value="1"/>
</dbReference>
<dbReference type="SUPFAM" id="SSF74650">
    <property type="entry name" value="Galactose mutarotase-like"/>
    <property type="match status" value="1"/>
</dbReference>
<evidence type="ECO:0000256" key="3">
    <source>
        <dbReference type="ARBA" id="ARBA00022801"/>
    </source>
</evidence>
<dbReference type="GO" id="GO:0005975">
    <property type="term" value="P:carbohydrate metabolic process"/>
    <property type="evidence" value="ECO:0007669"/>
    <property type="project" value="InterPro"/>
</dbReference>
<dbReference type="Pfam" id="PF21365">
    <property type="entry name" value="Glyco_hydro_31_3rd"/>
    <property type="match status" value="1"/>
</dbReference>
<dbReference type="SMART" id="SM00018">
    <property type="entry name" value="PD"/>
    <property type="match status" value="1"/>
</dbReference>
<name>A0A8B7ZJK6_ACAPL</name>
<dbReference type="Gene3D" id="3.20.20.80">
    <property type="entry name" value="Glycosidases"/>
    <property type="match status" value="1"/>
</dbReference>
<keyword evidence="6" id="KW-0325">Glycoprotein</keyword>
<dbReference type="AlphaFoldDB" id="A0A8B7ZJK6"/>
<keyword evidence="3 9" id="KW-0378">Hydrolase</keyword>
<keyword evidence="10" id="KW-0812">Transmembrane</keyword>
<dbReference type="GO" id="GO:0012505">
    <property type="term" value="C:endomembrane system"/>
    <property type="evidence" value="ECO:0007669"/>
    <property type="project" value="UniProtKB-SubCell"/>
</dbReference>
<dbReference type="CDD" id="cd00111">
    <property type="entry name" value="Trefoil"/>
    <property type="match status" value="1"/>
</dbReference>
<evidence type="ECO:0000256" key="9">
    <source>
        <dbReference type="RuleBase" id="RU361185"/>
    </source>
</evidence>
<dbReference type="FunFam" id="2.60.40.1760:FF:000001">
    <property type="entry name" value="Maltase-glucoamylase, intestinal"/>
    <property type="match status" value="1"/>
</dbReference>
<feature type="domain" description="P-type" evidence="11">
    <location>
        <begin position="42"/>
        <end position="90"/>
    </location>
</feature>
<dbReference type="RefSeq" id="XP_022103476.1">
    <property type="nucleotide sequence ID" value="XM_022247784.1"/>
</dbReference>
<dbReference type="Gene3D" id="2.60.40.1760">
    <property type="entry name" value="glycosyl hydrolase (family 31)"/>
    <property type="match status" value="1"/>
</dbReference>
<evidence type="ECO:0000259" key="11">
    <source>
        <dbReference type="PROSITE" id="PS51448"/>
    </source>
</evidence>
<dbReference type="PANTHER" id="PTHR22762">
    <property type="entry name" value="ALPHA-GLUCOSIDASE"/>
    <property type="match status" value="1"/>
</dbReference>
<dbReference type="CDD" id="cd14752">
    <property type="entry name" value="GH31_N"/>
    <property type="match status" value="1"/>
</dbReference>
<feature type="transmembrane region" description="Helical" evidence="10">
    <location>
        <begin position="21"/>
        <end position="42"/>
    </location>
</feature>
<dbReference type="KEGG" id="aplc:110986134"/>
<evidence type="ECO:0000256" key="5">
    <source>
        <dbReference type="ARBA" id="ARBA00023157"/>
    </source>
</evidence>
<dbReference type="InterPro" id="IPR000519">
    <property type="entry name" value="P_trefoil_dom"/>
</dbReference>
<dbReference type="InterPro" id="IPR011013">
    <property type="entry name" value="Gal_mutarotase_sf_dom"/>
</dbReference>
<comment type="similarity">
    <text evidence="2 9">Belongs to the glycosyl hydrolase 31 family.</text>
</comment>
<keyword evidence="12" id="KW-1185">Reference proteome</keyword>
<evidence type="ECO:0000256" key="1">
    <source>
        <dbReference type="ARBA" id="ARBA00004308"/>
    </source>
</evidence>
<evidence type="ECO:0000313" key="12">
    <source>
        <dbReference type="Proteomes" id="UP000694845"/>
    </source>
</evidence>
<dbReference type="InterPro" id="IPR044913">
    <property type="entry name" value="P_trefoil_dom_sf"/>
</dbReference>
<dbReference type="Pfam" id="PF13802">
    <property type="entry name" value="Gal_mutarotas_2"/>
    <property type="match status" value="1"/>
</dbReference>
<comment type="caution">
    <text evidence="8">Lacks conserved residue(s) required for the propagation of feature annotation.</text>
</comment>
<dbReference type="InterPro" id="IPR025887">
    <property type="entry name" value="Glyco_hydro_31_N_dom"/>
</dbReference>
<dbReference type="SUPFAM" id="SSF51011">
    <property type="entry name" value="Glycosyl hydrolase domain"/>
    <property type="match status" value="1"/>
</dbReference>
<dbReference type="FunFam" id="2.60.40.1180:FF:000001">
    <property type="entry name" value="Maltase-glucoamylase, intestinal"/>
    <property type="match status" value="1"/>
</dbReference>
<evidence type="ECO:0000256" key="6">
    <source>
        <dbReference type="ARBA" id="ARBA00023180"/>
    </source>
</evidence>
<evidence type="ECO:0000256" key="7">
    <source>
        <dbReference type="ARBA" id="ARBA00023295"/>
    </source>
</evidence>
<evidence type="ECO:0000256" key="10">
    <source>
        <dbReference type="SAM" id="Phobius"/>
    </source>
</evidence>
<evidence type="ECO:0000256" key="4">
    <source>
        <dbReference type="ARBA" id="ARBA00023136"/>
    </source>
</evidence>
<keyword evidence="10" id="KW-1133">Transmembrane helix</keyword>
<dbReference type="GO" id="GO:0004558">
    <property type="term" value="F:alpha-1,4-glucosidase activity"/>
    <property type="evidence" value="ECO:0007669"/>
    <property type="project" value="TreeGrafter"/>
</dbReference>
<dbReference type="SUPFAM" id="SSF51445">
    <property type="entry name" value="(Trans)glycosidases"/>
    <property type="match status" value="1"/>
</dbReference>
<keyword evidence="4 10" id="KW-0472">Membrane</keyword>
<dbReference type="Pfam" id="PF00088">
    <property type="entry name" value="Trefoil"/>
    <property type="match status" value="1"/>
</dbReference>
<dbReference type="PROSITE" id="PS00129">
    <property type="entry name" value="GLYCOSYL_HYDROL_F31_1"/>
    <property type="match status" value="1"/>
</dbReference>
<dbReference type="InterPro" id="IPR017957">
    <property type="entry name" value="P_trefoil_CS"/>
</dbReference>
<evidence type="ECO:0000256" key="2">
    <source>
        <dbReference type="ARBA" id="ARBA00007806"/>
    </source>
</evidence>
<proteinExistence type="inferred from homology"/>
<dbReference type="InterPro" id="IPR030458">
    <property type="entry name" value="Glyco_hydro_31_AS"/>
</dbReference>
<dbReference type="PROSITE" id="PS00025">
    <property type="entry name" value="P_TREFOIL_1"/>
    <property type="match status" value="1"/>
</dbReference>
<dbReference type="InterPro" id="IPR030459">
    <property type="entry name" value="Glyco_hydro_31_CS"/>
</dbReference>
<dbReference type="PROSITE" id="PS00707">
    <property type="entry name" value="GLYCOSYL_HYDROL_F31_2"/>
    <property type="match status" value="1"/>
</dbReference>
<dbReference type="PROSITE" id="PS51448">
    <property type="entry name" value="P_TREFOIL_2"/>
    <property type="match status" value="1"/>
</dbReference>
<evidence type="ECO:0000256" key="8">
    <source>
        <dbReference type="PROSITE-ProRule" id="PRU00779"/>
    </source>
</evidence>
<dbReference type="FunFam" id="3.20.20.80:FF:000016">
    <property type="entry name" value="Maltase-glucoamylase, intestinal"/>
    <property type="match status" value="1"/>
</dbReference>
<reference evidence="13" key="1">
    <citation type="submission" date="2025-08" db="UniProtKB">
        <authorList>
            <consortium name="RefSeq"/>
        </authorList>
    </citation>
    <scope>IDENTIFICATION</scope>
</reference>
<dbReference type="GeneID" id="110986134"/>
<comment type="subcellular location">
    <subcellularLocation>
        <location evidence="1">Endomembrane system</location>
    </subcellularLocation>
</comment>
<dbReference type="InterPro" id="IPR013780">
    <property type="entry name" value="Glyco_hydro_b"/>
</dbReference>
<sequence>MVKQKGENYKMQSLRATGCHRAIFGIAFIGYMLSGVTLTSGMQCSGIYSSYRFDCHPEEGATQQECQRRGCCWLASKNLDEGVPYCFYPSDFPTYQMGSPQPTAFGYTVMLKRTTKSYYPNDVMQLQMDLCFETSYRLHFKIYDPKSKRYQVPVPTPKVSKRVPSTDYKVQFSRSPMGLIVTRRVDGTVIFNSTLSPLIFADQFLQLSTSLVTPYIYGLGEHRGRFRVASDWETYPMWSRDQPPHVGDNLYGVHPFHLGLEGSSGNSHGVFLLNSNAMEVVLQPAPALTYRTIGGILDFYIFMGPRSDQVVQQYTEVIGRPFMPPYWGLGFHLCRWGYGSSNRTLEIVKQMRAASIPQDTQWNDIEYAVGCKDFTVNNGPFAGLPELIGYLHSVGMHYIPITDPGISSTQPAGTYPPYDTGIAQDVFIKDSNGKPIVGRVWPGSTVFPDFFNNKTKSWWLDQIRDFHGKVPFDGLWIDMNEPSNFVNGSVNGCPQNSWNNPPYTPAIVGGKLSAMTLCPSATQAIGKHYDLHSLYGYSEAIATHEALVEIRHKRSFVISRSTYPGSGKYTGHWLGDNYSLWPDMAYSIAGILSFNLFGIPLVGADICGFNLNTTEELCQRWMQLGAFYPFSRNHNTLGAMDQDPTSFSQDMQTSTRKALQLRYSLLPYIYTLFHFAHTQGSTVARPLFFEFPGDPQLYDVDKQFMLGSAVVVTPVLEKGATNVTGIFPKGIWLGVYYGTHFQVDSTQPVTLPAPLNEINVHVREGRIVPLQLPSGGNPTTTTQYRQLAFTLLITRSDRSPGTGQLFWDDGDSLDTYESGNYLFVEFASNATTMNSTVVHDGYSGSQPVTVETIILSAVPRPVSQVTINGTAVPFHYSPDVQNVYVDKLKVPMQFNFYVKWEYQTQE</sequence>
<dbReference type="Pfam" id="PF01055">
    <property type="entry name" value="Glyco_hydro_31_2nd"/>
    <property type="match status" value="1"/>
</dbReference>
<dbReference type="Gene3D" id="4.10.110.10">
    <property type="entry name" value="Spasmolytic Protein, domain 1"/>
    <property type="match status" value="1"/>
</dbReference>
<keyword evidence="7 9" id="KW-0326">Glycosidase</keyword>
<gene>
    <name evidence="13" type="primary">LOC110986134</name>
</gene>
<dbReference type="Proteomes" id="UP000694845">
    <property type="component" value="Unplaced"/>
</dbReference>
<organism evidence="12 13">
    <name type="scientific">Acanthaster planci</name>
    <name type="common">Crown-of-thorns starfish</name>
    <dbReference type="NCBI Taxonomy" id="133434"/>
    <lineage>
        <taxon>Eukaryota</taxon>
        <taxon>Metazoa</taxon>
        <taxon>Echinodermata</taxon>
        <taxon>Eleutherozoa</taxon>
        <taxon>Asterozoa</taxon>
        <taxon>Asteroidea</taxon>
        <taxon>Valvatacea</taxon>
        <taxon>Valvatida</taxon>
        <taxon>Acanthasteridae</taxon>
        <taxon>Acanthaster</taxon>
    </lineage>
</organism>
<dbReference type="GO" id="GO:0030246">
    <property type="term" value="F:carbohydrate binding"/>
    <property type="evidence" value="ECO:0007669"/>
    <property type="project" value="InterPro"/>
</dbReference>
<dbReference type="InterPro" id="IPR017853">
    <property type="entry name" value="GH"/>
</dbReference>
<keyword evidence="5" id="KW-1015">Disulfide bond</keyword>
<accession>A0A8B7ZJK6</accession>
<protein>
    <submittedName>
        <fullName evidence="13">Lysosomal alpha-glucosidase-like isoform X1</fullName>
    </submittedName>
</protein>